<sequence>ILIILFTILYLYTPLKDIFFKKQIAEETNEETIEPTKEISEESKEGTIELTEEESSIPEGGEWTFIDAREAKHQGIVTDIDYENKIITIENANTGEIEILDEFDKITAFTYIKIIGDKIYTKDGNFEDIKIGYYITVATRGDFVPDAEEPDFIFGIDYSEERWW</sequence>
<dbReference type="EMBL" id="BART01000213">
    <property type="protein sequence ID" value="GAG67764.1"/>
    <property type="molecule type" value="Genomic_DNA"/>
</dbReference>
<reference evidence="1" key="1">
    <citation type="journal article" date="2014" name="Front. Microbiol.">
        <title>High frequency of phylogenetically diverse reductive dehalogenase-homologous genes in deep subseafloor sedimentary metagenomes.</title>
        <authorList>
            <person name="Kawai M."/>
            <person name="Futagami T."/>
            <person name="Toyoda A."/>
            <person name="Takaki Y."/>
            <person name="Nishi S."/>
            <person name="Hori S."/>
            <person name="Arai W."/>
            <person name="Tsubouchi T."/>
            <person name="Morono Y."/>
            <person name="Uchiyama I."/>
            <person name="Ito T."/>
            <person name="Fujiyama A."/>
            <person name="Inagaki F."/>
            <person name="Takami H."/>
        </authorList>
    </citation>
    <scope>NUCLEOTIDE SEQUENCE</scope>
    <source>
        <strain evidence="1">Expedition CK06-06</strain>
    </source>
</reference>
<protein>
    <submittedName>
        <fullName evidence="1">Uncharacterized protein</fullName>
    </submittedName>
</protein>
<comment type="caution">
    <text evidence="1">The sequence shown here is derived from an EMBL/GenBank/DDBJ whole genome shotgun (WGS) entry which is preliminary data.</text>
</comment>
<feature type="non-terminal residue" evidence="1">
    <location>
        <position position="1"/>
    </location>
</feature>
<name>X0ZEP6_9ZZZZ</name>
<proteinExistence type="predicted"/>
<evidence type="ECO:0000313" key="1">
    <source>
        <dbReference type="EMBL" id="GAG67764.1"/>
    </source>
</evidence>
<dbReference type="AlphaFoldDB" id="X0ZEP6"/>
<accession>X0ZEP6</accession>
<organism evidence="1">
    <name type="scientific">marine sediment metagenome</name>
    <dbReference type="NCBI Taxonomy" id="412755"/>
    <lineage>
        <taxon>unclassified sequences</taxon>
        <taxon>metagenomes</taxon>
        <taxon>ecological metagenomes</taxon>
    </lineage>
</organism>
<gene>
    <name evidence="1" type="ORF">S01H4_01228</name>
</gene>